<dbReference type="AlphaFoldDB" id="A0A846YU69"/>
<evidence type="ECO:0000313" key="3">
    <source>
        <dbReference type="Proteomes" id="UP000579250"/>
    </source>
</evidence>
<protein>
    <submittedName>
        <fullName evidence="2">Uncharacterized protein</fullName>
    </submittedName>
</protein>
<proteinExistence type="predicted"/>
<name>A0A846YU69_9ACTN</name>
<dbReference type="RefSeq" id="WP_067638423.1">
    <property type="nucleotide sequence ID" value="NZ_JAAXPI010000005.1"/>
</dbReference>
<dbReference type="EMBL" id="JAAXPI010000005">
    <property type="protein sequence ID" value="NKZ03277.1"/>
    <property type="molecule type" value="Genomic_DNA"/>
</dbReference>
<evidence type="ECO:0000256" key="1">
    <source>
        <dbReference type="SAM" id="MobiDB-lite"/>
    </source>
</evidence>
<comment type="caution">
    <text evidence="2">The sequence shown here is derived from an EMBL/GenBank/DDBJ whole genome shotgun (WGS) entry which is preliminary data.</text>
</comment>
<sequence>MSQQHPDPIAEGLQHSGQRLVQIVSAAVGVQQTFAQRRNRMKAIQQDRDEKADRAQAQLRRAALAEARSRWNRAHDRKWLRDAPLLDVAEAWGAAVPYADGNASAALAVRRCEERLRRLHPHAMSHYDRLRTEGTDALQAMKQAAPFFTRDPNVRTGDPAPGRAELHEGAGAEWAARVHGPDRAEWEEARQEHRAAQIAGELRAKLRSQGRDPQPEELRMVLEITTNLPEHVITKAVPADPRPRPTRDVERAAEDFPLSIDEALEMSAKQSFEPSTPRRTSPQVPDRNRRRNR</sequence>
<organism evidence="2 3">
    <name type="scientific">Actinomadura latina</name>
    <dbReference type="NCBI Taxonomy" id="163603"/>
    <lineage>
        <taxon>Bacteria</taxon>
        <taxon>Bacillati</taxon>
        <taxon>Actinomycetota</taxon>
        <taxon>Actinomycetes</taxon>
        <taxon>Streptosporangiales</taxon>
        <taxon>Thermomonosporaceae</taxon>
        <taxon>Actinomadura</taxon>
    </lineage>
</organism>
<feature type="compositionally biased region" description="Basic and acidic residues" evidence="1">
    <location>
        <begin position="241"/>
        <end position="254"/>
    </location>
</feature>
<accession>A0A846YU69</accession>
<evidence type="ECO:0000313" key="2">
    <source>
        <dbReference type="EMBL" id="NKZ03277.1"/>
    </source>
</evidence>
<feature type="compositionally biased region" description="Polar residues" evidence="1">
    <location>
        <begin position="268"/>
        <end position="283"/>
    </location>
</feature>
<reference evidence="2 3" key="1">
    <citation type="submission" date="2020-04" db="EMBL/GenBank/DDBJ databases">
        <title>MicrobeNet Type strains.</title>
        <authorList>
            <person name="Nicholson A.C."/>
        </authorList>
    </citation>
    <scope>NUCLEOTIDE SEQUENCE [LARGE SCALE GENOMIC DNA]</scope>
    <source>
        <strain evidence="2 3">ATCC BAA-277</strain>
    </source>
</reference>
<feature type="region of interest" description="Disordered" evidence="1">
    <location>
        <begin position="235"/>
        <end position="293"/>
    </location>
</feature>
<dbReference type="Proteomes" id="UP000579250">
    <property type="component" value="Unassembled WGS sequence"/>
</dbReference>
<gene>
    <name evidence="2" type="ORF">HGB48_05865</name>
</gene>
<keyword evidence="3" id="KW-1185">Reference proteome</keyword>